<dbReference type="SUPFAM" id="SSF52980">
    <property type="entry name" value="Restriction endonuclease-like"/>
    <property type="match status" value="1"/>
</dbReference>
<comment type="caution">
    <text evidence="4">The sequence shown here is derived from an EMBL/GenBank/DDBJ whole genome shotgun (WGS) entry which is preliminary data.</text>
</comment>
<dbReference type="EMBL" id="JBFBLL010000002">
    <property type="protein sequence ID" value="MEV8157575.1"/>
    <property type="molecule type" value="Genomic_DNA"/>
</dbReference>
<sequence length="288" mass="31752">MSEIEIPKYHEFHWPAVVALRELGGSATIEELNDKVIADGGFTEAQQSVLHKDGPSTEIEYRLAWARTYLKGMGLAINSERGVWSLTDDGRVVAESQLEPLRKTYLSAYRNKRKSDSSDESPLPSTDGEREEITWQDELLDEVMKLSPGAFERLAQRLLREAGFVNTQVTGRSGDGGIDGQGVYRLSLLSFPVFFQCKRYVGSVGAGAVRDFRGAMAGRGEKGLLITTGTFTAEAKNESTRDGAPPLDLIDGKRLCHLLKEYKLGVSVSTRMVEDVTVLPGFFAEHFG</sequence>
<dbReference type="InterPro" id="IPR011335">
    <property type="entry name" value="Restrct_endonuc-II-like"/>
</dbReference>
<evidence type="ECO:0000259" key="2">
    <source>
        <dbReference type="Pfam" id="PF04471"/>
    </source>
</evidence>
<dbReference type="GO" id="GO:0016787">
    <property type="term" value="F:hydrolase activity"/>
    <property type="evidence" value="ECO:0007669"/>
    <property type="project" value="UniProtKB-KW"/>
</dbReference>
<evidence type="ECO:0000313" key="5">
    <source>
        <dbReference type="Proteomes" id="UP001553031"/>
    </source>
</evidence>
<organism evidence="4 5">
    <name type="scientific">Kocuria salsicia</name>
    <dbReference type="NCBI Taxonomy" id="664639"/>
    <lineage>
        <taxon>Bacteria</taxon>
        <taxon>Bacillati</taxon>
        <taxon>Actinomycetota</taxon>
        <taxon>Actinomycetes</taxon>
        <taxon>Micrococcales</taxon>
        <taxon>Micrococcaceae</taxon>
        <taxon>Kocuria</taxon>
    </lineage>
</organism>
<dbReference type="Gene3D" id="3.40.1350.10">
    <property type="match status" value="1"/>
</dbReference>
<dbReference type="InterPro" id="IPR007560">
    <property type="entry name" value="Restrct_endonuc_IV_Mrr"/>
</dbReference>
<gene>
    <name evidence="4" type="ORF">AB0O96_05115</name>
</gene>
<keyword evidence="4" id="KW-0255">Endonuclease</keyword>
<feature type="domain" description="Restriction endonuclease type IV Mrr" evidence="2">
    <location>
        <begin position="145"/>
        <end position="259"/>
    </location>
</feature>
<dbReference type="PANTHER" id="PTHR30015">
    <property type="entry name" value="MRR RESTRICTION SYSTEM PROTEIN"/>
    <property type="match status" value="1"/>
</dbReference>
<name>A0ABV3KAY4_9MICC</name>
<keyword evidence="4" id="KW-0540">Nuclease</keyword>
<dbReference type="InterPro" id="IPR052906">
    <property type="entry name" value="Type_IV_Methyl-Rstrct_Enzyme"/>
</dbReference>
<feature type="region of interest" description="Disordered" evidence="1">
    <location>
        <begin position="112"/>
        <end position="132"/>
    </location>
</feature>
<feature type="domain" description="Restriction system protein Mrr-like N-terminal" evidence="3">
    <location>
        <begin position="9"/>
        <end position="94"/>
    </location>
</feature>
<dbReference type="InterPro" id="IPR025745">
    <property type="entry name" value="Mrr-like_N_dom"/>
</dbReference>
<proteinExistence type="predicted"/>
<evidence type="ECO:0000259" key="3">
    <source>
        <dbReference type="Pfam" id="PF14338"/>
    </source>
</evidence>
<dbReference type="InterPro" id="IPR011856">
    <property type="entry name" value="tRNA_endonuc-like_dom_sf"/>
</dbReference>
<dbReference type="PANTHER" id="PTHR30015:SF7">
    <property type="entry name" value="TYPE IV METHYL-DIRECTED RESTRICTION ENZYME ECOKMRR"/>
    <property type="match status" value="1"/>
</dbReference>
<dbReference type="RefSeq" id="WP_344204815.1">
    <property type="nucleotide sequence ID" value="NZ_BAAARF010000004.1"/>
</dbReference>
<dbReference type="Pfam" id="PF04471">
    <property type="entry name" value="Mrr_cat"/>
    <property type="match status" value="1"/>
</dbReference>
<evidence type="ECO:0000313" key="4">
    <source>
        <dbReference type="EMBL" id="MEV8157575.1"/>
    </source>
</evidence>
<dbReference type="EC" id="3.1.21.-" evidence="4"/>
<keyword evidence="4" id="KW-0378">Hydrolase</keyword>
<evidence type="ECO:0000256" key="1">
    <source>
        <dbReference type="SAM" id="MobiDB-lite"/>
    </source>
</evidence>
<accession>A0ABV3KAY4</accession>
<dbReference type="Proteomes" id="UP001553031">
    <property type="component" value="Unassembled WGS sequence"/>
</dbReference>
<keyword evidence="5" id="KW-1185">Reference proteome</keyword>
<dbReference type="GO" id="GO:0004519">
    <property type="term" value="F:endonuclease activity"/>
    <property type="evidence" value="ECO:0007669"/>
    <property type="project" value="UniProtKB-KW"/>
</dbReference>
<reference evidence="4 5" key="1">
    <citation type="submission" date="2024-06" db="EMBL/GenBank/DDBJ databases">
        <title>The Natural Products Discovery Center: Release of the First 8490 Sequenced Strains for Exploring Actinobacteria Biosynthetic Diversity.</title>
        <authorList>
            <person name="Kalkreuter E."/>
            <person name="Kautsar S.A."/>
            <person name="Yang D."/>
            <person name="Bader C.D."/>
            <person name="Teijaro C.N."/>
            <person name="Fluegel L."/>
            <person name="Davis C.M."/>
            <person name="Simpson J.R."/>
            <person name="Lauterbach L."/>
            <person name="Steele A.D."/>
            <person name="Gui C."/>
            <person name="Meng S."/>
            <person name="Li G."/>
            <person name="Viehrig K."/>
            <person name="Ye F."/>
            <person name="Su P."/>
            <person name="Kiefer A.F."/>
            <person name="Nichols A."/>
            <person name="Cepeda A.J."/>
            <person name="Yan W."/>
            <person name="Fan B."/>
            <person name="Jiang Y."/>
            <person name="Adhikari A."/>
            <person name="Zheng C.-J."/>
            <person name="Schuster L."/>
            <person name="Cowan T.M."/>
            <person name="Smanski M.J."/>
            <person name="Chevrette M.G."/>
            <person name="De Carvalho L.P.S."/>
            <person name="Shen B."/>
        </authorList>
    </citation>
    <scope>NUCLEOTIDE SEQUENCE [LARGE SCALE GENOMIC DNA]</scope>
    <source>
        <strain evidence="4 5">NPDC079179</strain>
    </source>
</reference>
<protein>
    <submittedName>
        <fullName evidence="4">Restriction endonuclease</fullName>
        <ecNumber evidence="4">3.1.21.-</ecNumber>
    </submittedName>
</protein>
<dbReference type="Pfam" id="PF14338">
    <property type="entry name" value="Mrr_N"/>
    <property type="match status" value="1"/>
</dbReference>